<sequence>MLFKSTQPYKGFFLEDVLEIDNAVAVLTGKNGAGKTRFLEAVRGVIQVFDGERIIPSANITYIPSTAMQGRISNGYAPDEHRSRMTMVVNWFKSQKDLFAAPYRAEPYDHANPGLPYNFEQMHKCFESIARKLGKSVGELTDGEIKFNFEGASQIFDGLDIGGICNDYMRRKRSNLFEKWRAENHEGKALYVEESEFIRCFGEQPWLLFNEVLGDIFDGKIGIDAPSDETAEDVFSPILKDVGTGQEIPFDGLSSGEKSLLWLATVMFKLKYRSGLTTGVPELILLDEPDAFLHPKMVVKFYSVIQRIAESFGCHVIFTTHSPTTVALAPDECVYRVTSNSIVLAEKDEAIADLLDGVSQISLSSRNRREVFVESKGDVDAYRYIYDKVKSRFPSVDPKISLSFLVAGPKMPPMQVEAKVGQYLKGVDKEDLRRFTEELNGVGDCGQVIAMVDSLAYAGNSTVRGIIDWDLKNKPAQNIVVAGRGLYYTIENIMLNPLYVLRLLYGHSPLKYPLSKYCGADVSVREWMDDMGLLQAAIDAFILEFTGEANAQDVGVELLGGNVLKLDSAYLTCNGHGLKERVVDRYRELKSFDGREGGVLFALVKSMVDDFGWWFVPACFDNIFSSLQK</sequence>
<protein>
    <recommendedName>
        <fullName evidence="1">ATPase AAA-type core domain-containing protein</fullName>
    </recommendedName>
</protein>
<dbReference type="RefSeq" id="WP_159266052.1">
    <property type="nucleotide sequence ID" value="NZ_CP040324.1"/>
</dbReference>
<dbReference type="CDD" id="cd00267">
    <property type="entry name" value="ABC_ATPase"/>
    <property type="match status" value="1"/>
</dbReference>
<dbReference type="GO" id="GO:0005524">
    <property type="term" value="F:ATP binding"/>
    <property type="evidence" value="ECO:0007669"/>
    <property type="project" value="InterPro"/>
</dbReference>
<dbReference type="Pfam" id="PF13304">
    <property type="entry name" value="AAA_21"/>
    <property type="match status" value="1"/>
</dbReference>
<name>A0AAE6RAT7_9PSED</name>
<feature type="domain" description="ATPase AAA-type core" evidence="1">
    <location>
        <begin position="241"/>
        <end position="326"/>
    </location>
</feature>
<accession>A0AAE6RAT7</accession>
<proteinExistence type="predicted"/>
<reference evidence="2 3" key="1">
    <citation type="submission" date="2019-05" db="EMBL/GenBank/DDBJ databases">
        <title>Complete genome sequence of Pseudomonas Pseudomonas resinovorans.</title>
        <authorList>
            <person name="Chen H.-P."/>
        </authorList>
    </citation>
    <scope>NUCLEOTIDE SEQUENCE [LARGE SCALE GENOMIC DNA]</scope>
    <source>
        <strain evidence="2 3">TCU-CK1</strain>
    </source>
</reference>
<dbReference type="InterPro" id="IPR003959">
    <property type="entry name" value="ATPase_AAA_core"/>
</dbReference>
<dbReference type="SUPFAM" id="SSF52540">
    <property type="entry name" value="P-loop containing nucleoside triphosphate hydrolases"/>
    <property type="match status" value="1"/>
</dbReference>
<dbReference type="InterPro" id="IPR051396">
    <property type="entry name" value="Bact_Antivir_Def_Nuclease"/>
</dbReference>
<evidence type="ECO:0000259" key="1">
    <source>
        <dbReference type="Pfam" id="PF13304"/>
    </source>
</evidence>
<dbReference type="GO" id="GO:0016887">
    <property type="term" value="F:ATP hydrolysis activity"/>
    <property type="evidence" value="ECO:0007669"/>
    <property type="project" value="InterPro"/>
</dbReference>
<evidence type="ECO:0000313" key="2">
    <source>
        <dbReference type="EMBL" id="QHB27031.1"/>
    </source>
</evidence>
<dbReference type="AlphaFoldDB" id="A0AAE6RAT7"/>
<dbReference type="InterPro" id="IPR027417">
    <property type="entry name" value="P-loop_NTPase"/>
</dbReference>
<evidence type="ECO:0000313" key="3">
    <source>
        <dbReference type="Proteomes" id="UP000464593"/>
    </source>
</evidence>
<dbReference type="PANTHER" id="PTHR43581">
    <property type="entry name" value="ATP/GTP PHOSPHATASE"/>
    <property type="match status" value="1"/>
</dbReference>
<dbReference type="Proteomes" id="UP000464593">
    <property type="component" value="Chromosome"/>
</dbReference>
<dbReference type="Gene3D" id="3.40.50.300">
    <property type="entry name" value="P-loop containing nucleotide triphosphate hydrolases"/>
    <property type="match status" value="1"/>
</dbReference>
<gene>
    <name evidence="2" type="ORF">TCK1_1685</name>
</gene>
<dbReference type="EMBL" id="CP040324">
    <property type="protein sequence ID" value="QHB27031.1"/>
    <property type="molecule type" value="Genomic_DNA"/>
</dbReference>
<dbReference type="PANTHER" id="PTHR43581:SF4">
    <property type="entry name" value="ATP_GTP PHOSPHATASE"/>
    <property type="match status" value="1"/>
</dbReference>
<organism evidence="2 3">
    <name type="scientific">Pseudomonas monteilii</name>
    <dbReference type="NCBI Taxonomy" id="76759"/>
    <lineage>
        <taxon>Bacteria</taxon>
        <taxon>Pseudomonadati</taxon>
        <taxon>Pseudomonadota</taxon>
        <taxon>Gammaproteobacteria</taxon>
        <taxon>Pseudomonadales</taxon>
        <taxon>Pseudomonadaceae</taxon>
        <taxon>Pseudomonas</taxon>
    </lineage>
</organism>